<keyword evidence="1" id="KW-0663">Pyridoxal phosphate</keyword>
<dbReference type="SUPFAM" id="SSF53383">
    <property type="entry name" value="PLP-dependent transferases"/>
    <property type="match status" value="1"/>
</dbReference>
<evidence type="ECO:0000256" key="1">
    <source>
        <dbReference type="ARBA" id="ARBA00022898"/>
    </source>
</evidence>
<dbReference type="InterPro" id="IPR049316">
    <property type="entry name" value="GDC-P_C"/>
</dbReference>
<evidence type="ECO:0000313" key="4">
    <source>
        <dbReference type="Proteomes" id="UP000268162"/>
    </source>
</evidence>
<dbReference type="GO" id="GO:0030170">
    <property type="term" value="F:pyridoxal phosphate binding"/>
    <property type="evidence" value="ECO:0007669"/>
    <property type="project" value="TreeGrafter"/>
</dbReference>
<dbReference type="EMBL" id="ML003437">
    <property type="protein sequence ID" value="RKP33961.1"/>
    <property type="molecule type" value="Genomic_DNA"/>
</dbReference>
<protein>
    <submittedName>
        <fullName evidence="3">P protein-like protein</fullName>
    </submittedName>
</protein>
<dbReference type="GO" id="GO:0004375">
    <property type="term" value="F:glycine dehydrogenase (decarboxylating) activity"/>
    <property type="evidence" value="ECO:0007669"/>
    <property type="project" value="InterPro"/>
</dbReference>
<evidence type="ECO:0000259" key="2">
    <source>
        <dbReference type="Pfam" id="PF21478"/>
    </source>
</evidence>
<accession>A0A4P9ZMZ4</accession>
<dbReference type="PANTHER" id="PTHR11773:SF1">
    <property type="entry name" value="GLYCINE DEHYDROGENASE (DECARBOXYLATING), MITOCHONDRIAL"/>
    <property type="match status" value="1"/>
</dbReference>
<dbReference type="STRING" id="215637.A0A4P9ZMZ4"/>
<dbReference type="Gene3D" id="3.90.1150.10">
    <property type="entry name" value="Aspartate Aminotransferase, domain 1"/>
    <property type="match status" value="1"/>
</dbReference>
<organism evidence="3 4">
    <name type="scientific">Dimargaris cristalligena</name>
    <dbReference type="NCBI Taxonomy" id="215637"/>
    <lineage>
        <taxon>Eukaryota</taxon>
        <taxon>Fungi</taxon>
        <taxon>Fungi incertae sedis</taxon>
        <taxon>Zoopagomycota</taxon>
        <taxon>Kickxellomycotina</taxon>
        <taxon>Dimargaritomycetes</taxon>
        <taxon>Dimargaritales</taxon>
        <taxon>Dimargaritaceae</taxon>
        <taxon>Dimargaris</taxon>
    </lineage>
</organism>
<dbReference type="GO" id="GO:0005960">
    <property type="term" value="C:glycine cleavage complex"/>
    <property type="evidence" value="ECO:0007669"/>
    <property type="project" value="TreeGrafter"/>
</dbReference>
<dbReference type="Proteomes" id="UP000268162">
    <property type="component" value="Unassembled WGS sequence"/>
</dbReference>
<dbReference type="AlphaFoldDB" id="A0A4P9ZMZ4"/>
<dbReference type="GO" id="GO:0005739">
    <property type="term" value="C:mitochondrion"/>
    <property type="evidence" value="ECO:0007669"/>
    <property type="project" value="TreeGrafter"/>
</dbReference>
<proteinExistence type="predicted"/>
<dbReference type="GO" id="GO:0019464">
    <property type="term" value="P:glycine decarboxylation via glycine cleavage system"/>
    <property type="evidence" value="ECO:0007669"/>
    <property type="project" value="TreeGrafter"/>
</dbReference>
<dbReference type="PANTHER" id="PTHR11773">
    <property type="entry name" value="GLYCINE DEHYDROGENASE, DECARBOXYLATING"/>
    <property type="match status" value="1"/>
</dbReference>
<dbReference type="InterPro" id="IPR020581">
    <property type="entry name" value="GDC_P"/>
</dbReference>
<dbReference type="Pfam" id="PF21478">
    <property type="entry name" value="GcvP2_C"/>
    <property type="match status" value="1"/>
</dbReference>
<feature type="domain" description="Glycine dehydrogenase C-terminal" evidence="2">
    <location>
        <begin position="1"/>
        <end position="119"/>
    </location>
</feature>
<gene>
    <name evidence="3" type="ORF">BJ085DRAFT_28031</name>
</gene>
<reference evidence="4" key="1">
    <citation type="journal article" date="2018" name="Nat. Microbiol.">
        <title>Leveraging single-cell genomics to expand the fungal tree of life.</title>
        <authorList>
            <person name="Ahrendt S.R."/>
            <person name="Quandt C.A."/>
            <person name="Ciobanu D."/>
            <person name="Clum A."/>
            <person name="Salamov A."/>
            <person name="Andreopoulos B."/>
            <person name="Cheng J.F."/>
            <person name="Woyke T."/>
            <person name="Pelin A."/>
            <person name="Henrissat B."/>
            <person name="Reynolds N.K."/>
            <person name="Benny G.L."/>
            <person name="Smith M.E."/>
            <person name="James T.Y."/>
            <person name="Grigoriev I.V."/>
        </authorList>
    </citation>
    <scope>NUCLEOTIDE SEQUENCE [LARGE SCALE GENOMIC DNA]</scope>
    <source>
        <strain evidence="4">RSA 468</strain>
    </source>
</reference>
<evidence type="ECO:0000313" key="3">
    <source>
        <dbReference type="EMBL" id="RKP33961.1"/>
    </source>
</evidence>
<dbReference type="InterPro" id="IPR015424">
    <property type="entry name" value="PyrdxlP-dep_Trfase"/>
</dbReference>
<keyword evidence="4" id="KW-1185">Reference proteome</keyword>
<name>A0A4P9ZMZ4_9FUNG</name>
<dbReference type="GO" id="GO:0016594">
    <property type="term" value="F:glycine binding"/>
    <property type="evidence" value="ECO:0007669"/>
    <property type="project" value="TreeGrafter"/>
</dbReference>
<dbReference type="InterPro" id="IPR015422">
    <property type="entry name" value="PyrdxlP-dep_Trfase_small"/>
</dbReference>
<sequence>MAILNANYMKERLAPHYKILYTNEHGMCAHEFVIDMSPFAASAGIKEVDVAKRLQDYSFHSPTMSWPAANTLMIEPTESESRVELDRFCDALIAIRQEIAQIESGEQPRDNNMLKNAPHPMHTLLTAQWDRPYTREQAAYPVASLRQRKFWPSVSRVDDVYGDRVLVCSCPPMSELAEQE</sequence>